<reference evidence="5 6" key="1">
    <citation type="submission" date="2018-08" db="EMBL/GenBank/DDBJ databases">
        <title>A genome reference for cultivated species of the human gut microbiota.</title>
        <authorList>
            <person name="Zou Y."/>
            <person name="Xue W."/>
            <person name="Luo G."/>
        </authorList>
    </citation>
    <scope>NUCLEOTIDE SEQUENCE [LARGE SCALE GENOMIC DNA]</scope>
    <source>
        <strain evidence="4 6">AF24-16AC</strain>
        <strain evidence="3 5">TF10-3AC</strain>
    </source>
</reference>
<evidence type="ECO:0000259" key="2">
    <source>
        <dbReference type="Pfam" id="PF02517"/>
    </source>
</evidence>
<dbReference type="Proteomes" id="UP000260862">
    <property type="component" value="Unassembled WGS sequence"/>
</dbReference>
<feature type="transmembrane region" description="Helical" evidence="1">
    <location>
        <begin position="41"/>
        <end position="63"/>
    </location>
</feature>
<keyword evidence="1" id="KW-0812">Transmembrane</keyword>
<evidence type="ECO:0000256" key="1">
    <source>
        <dbReference type="SAM" id="Phobius"/>
    </source>
</evidence>
<evidence type="ECO:0000313" key="3">
    <source>
        <dbReference type="EMBL" id="RGK57338.1"/>
    </source>
</evidence>
<dbReference type="EMBL" id="QRUY01000011">
    <property type="protein sequence ID" value="RGS08271.1"/>
    <property type="molecule type" value="Genomic_DNA"/>
</dbReference>
<keyword evidence="3" id="KW-0645">Protease</keyword>
<dbReference type="PANTHER" id="PTHR36435">
    <property type="entry name" value="SLR1288 PROTEIN"/>
    <property type="match status" value="1"/>
</dbReference>
<feature type="transmembrane region" description="Helical" evidence="1">
    <location>
        <begin position="7"/>
        <end position="29"/>
    </location>
</feature>
<evidence type="ECO:0000313" key="6">
    <source>
        <dbReference type="Proteomes" id="UP000285750"/>
    </source>
</evidence>
<evidence type="ECO:0000313" key="4">
    <source>
        <dbReference type="EMBL" id="RGS08271.1"/>
    </source>
</evidence>
<proteinExistence type="predicted"/>
<dbReference type="RefSeq" id="WP_117671014.1">
    <property type="nucleotide sequence ID" value="NZ_CABOGR010000005.1"/>
</dbReference>
<keyword evidence="5" id="KW-1185">Reference proteome</keyword>
<keyword evidence="1" id="KW-0472">Membrane</keyword>
<name>A0A3E4N5H2_9BACT</name>
<evidence type="ECO:0000313" key="5">
    <source>
        <dbReference type="Proteomes" id="UP000260862"/>
    </source>
</evidence>
<feature type="transmembrane region" description="Helical" evidence="1">
    <location>
        <begin position="196"/>
        <end position="216"/>
    </location>
</feature>
<protein>
    <submittedName>
        <fullName evidence="3">CPBP family intramembrane metalloprotease</fullName>
    </submittedName>
</protein>
<comment type="caution">
    <text evidence="3">The sequence shown here is derived from an EMBL/GenBank/DDBJ whole genome shotgun (WGS) entry which is preliminary data.</text>
</comment>
<dbReference type="GO" id="GO:0008237">
    <property type="term" value="F:metallopeptidase activity"/>
    <property type="evidence" value="ECO:0007669"/>
    <property type="project" value="UniProtKB-KW"/>
</dbReference>
<feature type="domain" description="CAAX prenyl protease 2/Lysostaphin resistance protein A-like" evidence="2">
    <location>
        <begin position="123"/>
        <end position="208"/>
    </location>
</feature>
<dbReference type="GO" id="GO:0004175">
    <property type="term" value="F:endopeptidase activity"/>
    <property type="evidence" value="ECO:0007669"/>
    <property type="project" value="UniProtKB-ARBA"/>
</dbReference>
<keyword evidence="3" id="KW-0482">Metalloprotease</keyword>
<dbReference type="InterPro" id="IPR003675">
    <property type="entry name" value="Rce1/LyrA-like_dom"/>
</dbReference>
<dbReference type="InterPro" id="IPR052710">
    <property type="entry name" value="CAAX_protease"/>
</dbReference>
<feature type="transmembrane region" description="Helical" evidence="1">
    <location>
        <begin position="228"/>
        <end position="251"/>
    </location>
</feature>
<dbReference type="PANTHER" id="PTHR36435:SF1">
    <property type="entry name" value="CAAX AMINO TERMINAL PROTEASE FAMILY PROTEIN"/>
    <property type="match status" value="1"/>
</dbReference>
<dbReference type="Proteomes" id="UP000285750">
    <property type="component" value="Unassembled WGS sequence"/>
</dbReference>
<feature type="transmembrane region" description="Helical" evidence="1">
    <location>
        <begin position="121"/>
        <end position="140"/>
    </location>
</feature>
<feature type="transmembrane region" description="Helical" evidence="1">
    <location>
        <begin position="152"/>
        <end position="169"/>
    </location>
</feature>
<dbReference type="GO" id="GO:0006508">
    <property type="term" value="P:proteolysis"/>
    <property type="evidence" value="ECO:0007669"/>
    <property type="project" value="UniProtKB-KW"/>
</dbReference>
<feature type="transmembrane region" description="Helical" evidence="1">
    <location>
        <begin position="175"/>
        <end position="191"/>
    </location>
</feature>
<dbReference type="Pfam" id="PF02517">
    <property type="entry name" value="Rce1-like"/>
    <property type="match status" value="1"/>
</dbReference>
<dbReference type="AlphaFoldDB" id="A0A3E4N5H2"/>
<keyword evidence="1" id="KW-1133">Transmembrane helix</keyword>
<accession>A0A3E4N5H2</accession>
<dbReference type="EMBL" id="QSQT01000005">
    <property type="protein sequence ID" value="RGK57338.1"/>
    <property type="molecule type" value="Genomic_DNA"/>
</dbReference>
<gene>
    <name evidence="4" type="ORF">DWY14_06595</name>
    <name evidence="3" type="ORF">DXD04_03725</name>
</gene>
<feature type="transmembrane region" description="Helical" evidence="1">
    <location>
        <begin position="83"/>
        <end position="101"/>
    </location>
</feature>
<organism evidence="3 5">
    <name type="scientific">Phocaeicola plebeius</name>
    <dbReference type="NCBI Taxonomy" id="310297"/>
    <lineage>
        <taxon>Bacteria</taxon>
        <taxon>Pseudomonadati</taxon>
        <taxon>Bacteroidota</taxon>
        <taxon>Bacteroidia</taxon>
        <taxon>Bacteroidales</taxon>
        <taxon>Bacteroidaceae</taxon>
        <taxon>Phocaeicola</taxon>
    </lineage>
</organism>
<keyword evidence="3" id="KW-0378">Hydrolase</keyword>
<sequence length="289" mass="31745">MGRTIKLLLYFFAYQLAFMGVAICGYMLYQGSYEVPQTPDSLYTNLIMLAQILSTAAVGIHLLVGKYVGLDQKTWGYHHSPKLLATSVVFILAMGLWTNYFNELADLPNNMQEAFEMIMRNPLGIIAVVIMAPIVEELLFRGAIQGHLLRKWKHPAGAIVLSSLIFGVVHGNWVQAPFAFVTGLALGWMYYRTGSLLPGILMHFVNNSAAVASFLLADDPNATMVSTYGQTGAALMAAGGMALTIICVLFIQKKLVPQPAVWHQPAQAETIEIENNTLSSQTHSHNENI</sequence>
<dbReference type="GO" id="GO:0080120">
    <property type="term" value="P:CAAX-box protein maturation"/>
    <property type="evidence" value="ECO:0007669"/>
    <property type="project" value="UniProtKB-ARBA"/>
</dbReference>